<feature type="transmembrane region" description="Helical" evidence="1">
    <location>
        <begin position="16"/>
        <end position="40"/>
    </location>
</feature>
<keyword evidence="1" id="KW-0472">Membrane</keyword>
<gene>
    <name evidence="2" type="ORF">SAMN05421761_11360</name>
</gene>
<feature type="transmembrane region" description="Helical" evidence="1">
    <location>
        <begin position="69"/>
        <end position="98"/>
    </location>
</feature>
<dbReference type="EMBL" id="FTOP01000013">
    <property type="protein sequence ID" value="SIT04602.1"/>
    <property type="molecule type" value="Genomic_DNA"/>
</dbReference>
<organism evidence="2 3">
    <name type="scientific">Belliella pelovolcani</name>
    <dbReference type="NCBI Taxonomy" id="529505"/>
    <lineage>
        <taxon>Bacteria</taxon>
        <taxon>Pseudomonadati</taxon>
        <taxon>Bacteroidota</taxon>
        <taxon>Cytophagia</taxon>
        <taxon>Cytophagales</taxon>
        <taxon>Cyclobacteriaceae</taxon>
        <taxon>Belliella</taxon>
    </lineage>
</organism>
<evidence type="ECO:0000313" key="2">
    <source>
        <dbReference type="EMBL" id="SIT04602.1"/>
    </source>
</evidence>
<keyword evidence="1" id="KW-1133">Transmembrane helix</keyword>
<accession>A0A1N7P1Z0</accession>
<sequence length="187" mass="21422">MSIKNQWKEKWANQPGFMVITVVIWSIFIGLCIKAGGLIFNTTYSFFNPLVAKNLYEGLDLYGLLKENYWHYLGAVSFMITIQVLKAFIFLFMIKIFLTINLNQPFSQSIVSLIKQISYVSLQVGIITIFSSQYFKWLAKRDFDVPPVSASYVSGAFEYLFMAALIYALAQVFKKGIEIQSENELTV</sequence>
<dbReference type="Proteomes" id="UP000186026">
    <property type="component" value="Unassembled WGS sequence"/>
</dbReference>
<dbReference type="AlphaFoldDB" id="A0A1N7P1Z0"/>
<dbReference type="STRING" id="529505.SAMN05421761_11360"/>
<dbReference type="RefSeq" id="WP_076502371.1">
    <property type="nucleotide sequence ID" value="NZ_FTOP01000013.1"/>
</dbReference>
<keyword evidence="1" id="KW-0812">Transmembrane</keyword>
<protein>
    <recommendedName>
        <fullName evidence="4">DUF2975 domain-containing protein</fullName>
    </recommendedName>
</protein>
<evidence type="ECO:0000313" key="3">
    <source>
        <dbReference type="Proteomes" id="UP000186026"/>
    </source>
</evidence>
<dbReference type="InterPro" id="IPR021354">
    <property type="entry name" value="DUF2975"/>
</dbReference>
<feature type="transmembrane region" description="Helical" evidence="1">
    <location>
        <begin position="110"/>
        <end position="130"/>
    </location>
</feature>
<evidence type="ECO:0008006" key="4">
    <source>
        <dbReference type="Google" id="ProtNLM"/>
    </source>
</evidence>
<proteinExistence type="predicted"/>
<feature type="transmembrane region" description="Helical" evidence="1">
    <location>
        <begin position="150"/>
        <end position="170"/>
    </location>
</feature>
<dbReference type="Pfam" id="PF11188">
    <property type="entry name" value="DUF2975"/>
    <property type="match status" value="1"/>
</dbReference>
<evidence type="ECO:0000256" key="1">
    <source>
        <dbReference type="SAM" id="Phobius"/>
    </source>
</evidence>
<dbReference type="OrthoDB" id="672524at2"/>
<name>A0A1N7P1Z0_9BACT</name>
<keyword evidence="3" id="KW-1185">Reference proteome</keyword>
<reference evidence="3" key="1">
    <citation type="submission" date="2017-01" db="EMBL/GenBank/DDBJ databases">
        <authorList>
            <person name="Varghese N."/>
            <person name="Submissions S."/>
        </authorList>
    </citation>
    <scope>NUCLEOTIDE SEQUENCE [LARGE SCALE GENOMIC DNA]</scope>
    <source>
        <strain evidence="3">DSM 46698</strain>
    </source>
</reference>